<dbReference type="Gene3D" id="3.30.2090.10">
    <property type="entry name" value="Multidrug efflux transporter AcrB TolC docking domain, DN and DC subdomains"/>
    <property type="match status" value="2"/>
</dbReference>
<dbReference type="Gene3D" id="1.20.1640.10">
    <property type="entry name" value="Multidrug efflux transporter AcrB transmembrane domain"/>
    <property type="match status" value="2"/>
</dbReference>
<evidence type="ECO:0000313" key="3">
    <source>
        <dbReference type="Proteomes" id="UP000050580"/>
    </source>
</evidence>
<dbReference type="Gene3D" id="3.30.70.1440">
    <property type="entry name" value="Multidrug efflux transporter AcrB pore domain"/>
    <property type="match status" value="1"/>
</dbReference>
<dbReference type="STRING" id="1610491.AAV94_03500"/>
<dbReference type="PRINTS" id="PR00702">
    <property type="entry name" value="ACRIFLAVINRP"/>
</dbReference>
<dbReference type="Gene3D" id="3.30.70.1430">
    <property type="entry name" value="Multidrug efflux transporter AcrB pore domain"/>
    <property type="match status" value="2"/>
</dbReference>
<dbReference type="RefSeq" id="WP_046740951.1">
    <property type="nucleotide sequence ID" value="NZ_LBNQ01000014.1"/>
</dbReference>
<dbReference type="PANTHER" id="PTHR32063:SF18">
    <property type="entry name" value="CATION EFFLUX SYSTEM PROTEIN"/>
    <property type="match status" value="1"/>
</dbReference>
<comment type="caution">
    <text evidence="2">The sequence shown here is derived from an EMBL/GenBank/DDBJ whole genome shotgun (WGS) entry which is preliminary data.</text>
</comment>
<keyword evidence="1" id="KW-0472">Membrane</keyword>
<keyword evidence="1" id="KW-0812">Transmembrane</keyword>
<feature type="transmembrane region" description="Helical" evidence="1">
    <location>
        <begin position="967"/>
        <end position="987"/>
    </location>
</feature>
<dbReference type="AlphaFoldDB" id="A0A0U1Q1T8"/>
<evidence type="ECO:0000256" key="1">
    <source>
        <dbReference type="SAM" id="Phobius"/>
    </source>
</evidence>
<feature type="transmembrane region" description="Helical" evidence="1">
    <location>
        <begin position="576"/>
        <end position="597"/>
    </location>
</feature>
<organism evidence="2 3">
    <name type="scientific">Lampropedia cohaerens</name>
    <dbReference type="NCBI Taxonomy" id="1610491"/>
    <lineage>
        <taxon>Bacteria</taxon>
        <taxon>Pseudomonadati</taxon>
        <taxon>Pseudomonadota</taxon>
        <taxon>Betaproteobacteria</taxon>
        <taxon>Burkholderiales</taxon>
        <taxon>Comamonadaceae</taxon>
        <taxon>Lampropedia</taxon>
    </lineage>
</organism>
<keyword evidence="3" id="KW-1185">Reference proteome</keyword>
<accession>A0A0U1Q1T8</accession>
<dbReference type="GO" id="GO:0042910">
    <property type="term" value="F:xenobiotic transmembrane transporter activity"/>
    <property type="evidence" value="ECO:0007669"/>
    <property type="project" value="TreeGrafter"/>
</dbReference>
<name>A0A0U1Q1T8_9BURK</name>
<dbReference type="SUPFAM" id="SSF82714">
    <property type="entry name" value="Multidrug efflux transporter AcrB TolC docking domain, DN and DC subdomains"/>
    <property type="match status" value="2"/>
</dbReference>
<dbReference type="Gene3D" id="3.30.70.1320">
    <property type="entry name" value="Multidrug efflux transporter AcrB pore domain like"/>
    <property type="match status" value="1"/>
</dbReference>
<feature type="transmembrane region" description="Helical" evidence="1">
    <location>
        <begin position="344"/>
        <end position="365"/>
    </location>
</feature>
<dbReference type="Pfam" id="PF00873">
    <property type="entry name" value="ACR_tran"/>
    <property type="match status" value="1"/>
</dbReference>
<feature type="transmembrane region" description="Helical" evidence="1">
    <location>
        <begin position="1043"/>
        <end position="1067"/>
    </location>
</feature>
<dbReference type="Proteomes" id="UP000050580">
    <property type="component" value="Unassembled WGS sequence"/>
</dbReference>
<protein>
    <submittedName>
        <fullName evidence="2">Multidrug transporter AcrB</fullName>
    </submittedName>
</protein>
<dbReference type="SUPFAM" id="SSF82866">
    <property type="entry name" value="Multidrug efflux transporter AcrB transmembrane domain"/>
    <property type="match status" value="2"/>
</dbReference>
<reference evidence="2 3" key="1">
    <citation type="submission" date="2015-05" db="EMBL/GenBank/DDBJ databases">
        <title>Draft genome sequence of Lampropedia sp. CT6, isolated from the microbial mat of a hot water spring, located at Manikaran, India.</title>
        <authorList>
            <person name="Tripathi C."/>
            <person name="Rani P."/>
            <person name="Mahato N.K."/>
            <person name="Lal R."/>
        </authorList>
    </citation>
    <scope>NUCLEOTIDE SEQUENCE [LARGE SCALE GENOMIC DNA]</scope>
    <source>
        <strain evidence="2 3">CT6</strain>
    </source>
</reference>
<sequence length="1077" mass="118137">MSTSPPVSRHNVSKWALEHPALTRYLLVVLMLLGLAAYFQLGQDEDPPFTFRAMVVQTNWPGATAEQVTEQVTSRLERTLQEVPYSDKIESYSKPGQSQIIFQLAENSPPEAIDQLWYTVRKKIGDMAWQLPQGVQGPFFMDEFGDVFGVIYALSGDGYSYAELKDVAEQVRQRLLRLPDVAKVELFGEQPQRIYIEAPQQRLSQLGLNMNEVLQQLGQQNAVASAGSVHGADEQVRVRIEGQFEALEDLRAMPIRAASGQQLRLGDIARVWRGYEDPPSVKVRFEGRPVVALGVSMAKGGDIVALGKALHEEVGRLAPLLPAGMVLDNVQDQPEVVTGAVNEFVKVLIEAVTIVLAVSFLSLGLHKRSGTQPWWRRYRLDMRPGLVVAITIPLVLALTFLAMFYWGIGLHKVSLGSLIIALGLMVDDAIIAVEMMVRKMEEGYSKFRAALFAYDITAKPMLTGTLITAAGFLPIGIAKSMTGEYTFAIFGVTVVALLLSWIVSVFFVPYLGLLLLRTPAHVQAIRADDEYAHHPMNRGGPAVATQADATQDGEAGHDVYDTAFYRRFRAIVDGCLVHRWLTIGITLLIFAAGLVGLSRVQQQFFPDSNRPEILVDLWLPEGASFQATEQVALRAEALVHGQPGVRNVATWIGSGVPRFYLPLDQTLPQSNVAQLMVQTQSLHERDVLLQSLPGYLAQQLPQARARVKLLPMGPPVPYPVQFRVVGPDPAKLRKHADAVRALMADHPDMRGVNDNWNQPIKAWRFNVDQDKALALGVSSQSIARGTQLILEGETIGQYREGDELIDIVLRPPLQERESLTALGNAYINTKFGGAIPLSQIASPELAWEWGVLWRYNREYAVTVQGDVVEGMQGATVSEALLPKLRQLERQWHAEGDTDYRIEVAGAVAESAKGVASIAAGVPLMLFIIFTLLVIQLHSFSRALLVFLTGPLGIAGVAAALLLSGKPFGFVALLGVIALMGMIQRNAVILIDQIEMERAAGVPAWDAIIDAATHRLRPIALTAAAAVLAMIPLSRSVFWGPMAIAIMGGLIVATVLTLLALPAMYAAWFRVRRERQAA</sequence>
<dbReference type="InterPro" id="IPR001036">
    <property type="entry name" value="Acrflvin-R"/>
</dbReference>
<dbReference type="InterPro" id="IPR027463">
    <property type="entry name" value="AcrB_DN_DC_subdom"/>
</dbReference>
<dbReference type="PATRIC" id="fig|1610491.3.peg.746"/>
<gene>
    <name evidence="2" type="ORF">AAV94_03500</name>
</gene>
<dbReference type="SUPFAM" id="SSF82693">
    <property type="entry name" value="Multidrug efflux transporter AcrB pore domain, PN1, PN2, PC1 and PC2 subdomains"/>
    <property type="match status" value="3"/>
</dbReference>
<dbReference type="GO" id="GO:0005886">
    <property type="term" value="C:plasma membrane"/>
    <property type="evidence" value="ECO:0007669"/>
    <property type="project" value="TreeGrafter"/>
</dbReference>
<feature type="transmembrane region" description="Helical" evidence="1">
    <location>
        <begin position="414"/>
        <end position="437"/>
    </location>
</feature>
<dbReference type="EMBL" id="LBNQ01000014">
    <property type="protein sequence ID" value="KKW68728.1"/>
    <property type="molecule type" value="Genomic_DNA"/>
</dbReference>
<feature type="transmembrane region" description="Helical" evidence="1">
    <location>
        <begin position="1018"/>
        <end position="1037"/>
    </location>
</feature>
<feature type="transmembrane region" description="Helical" evidence="1">
    <location>
        <begin position="386"/>
        <end position="408"/>
    </location>
</feature>
<feature type="transmembrane region" description="Helical" evidence="1">
    <location>
        <begin position="21"/>
        <end position="41"/>
    </location>
</feature>
<dbReference type="OrthoDB" id="9757940at2"/>
<dbReference type="PANTHER" id="PTHR32063">
    <property type="match status" value="1"/>
</dbReference>
<feature type="transmembrane region" description="Helical" evidence="1">
    <location>
        <begin position="487"/>
        <end position="516"/>
    </location>
</feature>
<keyword evidence="1" id="KW-1133">Transmembrane helix</keyword>
<feature type="transmembrane region" description="Helical" evidence="1">
    <location>
        <begin position="449"/>
        <end position="475"/>
    </location>
</feature>
<proteinExistence type="predicted"/>
<evidence type="ECO:0000313" key="2">
    <source>
        <dbReference type="EMBL" id="KKW68728.1"/>
    </source>
</evidence>
<feature type="transmembrane region" description="Helical" evidence="1">
    <location>
        <begin position="913"/>
        <end position="934"/>
    </location>
</feature>
<feature type="transmembrane region" description="Helical" evidence="1">
    <location>
        <begin position="941"/>
        <end position="961"/>
    </location>
</feature>